<dbReference type="OrthoDB" id="415049at2759"/>
<evidence type="ECO:0000256" key="1">
    <source>
        <dbReference type="SAM" id="Phobius"/>
    </source>
</evidence>
<gene>
    <name evidence="2" type="ORF">SNEC2469_LOCUS6260</name>
</gene>
<comment type="caution">
    <text evidence="2">The sequence shown here is derived from an EMBL/GenBank/DDBJ whole genome shotgun (WGS) entry which is preliminary data.</text>
</comment>
<sequence>DYYDNFLSHDWKTSGLLKYLSLLILFNAKAAAIASVLISVLVGTLRMMTVLPNLVWTELPCFAFFYVVLVFWQNLLAWLRLPRMVFLDKLCIPQDDEEKKAQCIRGLACYLDCARTLTVLWSDRYFSRLWCVFEMASFLRHRSKPSIQFLPVELSLLVFLGGVSYSVMHLIHGLHNELVNVQNQDDEGPTEGLRQLAGLSGLLMTVFYITVACFNYLGLQLMNKFRLLPKQLHRFDARKAECFCCSVGHVDPCTGAPIPCDRKLIMTKIERWYDVSRNADATDVGPDSCITEFNNLVRKELADTFLAMTASANPVFWKYIYFIVGMNTPIAARALGNMSAELLPSSLEGNALLAWRVRWVGRLFHNMLQVVGSLEILMIAWGVGAVWLRDRNLAVASLMLSAPITILAFAILFVPFRLFWLLTADDSLLILAPVLLELFFVVACSRARGLLSTSISQTAAESMHQLSIRSGDSVHSENLKQKSIDDDTESVGDFFSI</sequence>
<accession>A0A812MTX8</accession>
<feature type="transmembrane region" description="Helical" evidence="1">
    <location>
        <begin position="316"/>
        <end position="336"/>
    </location>
</feature>
<feature type="transmembrane region" description="Helical" evidence="1">
    <location>
        <begin position="196"/>
        <end position="217"/>
    </location>
</feature>
<name>A0A812MTX8_9DINO</name>
<feature type="transmembrane region" description="Helical" evidence="1">
    <location>
        <begin position="149"/>
        <end position="171"/>
    </location>
</feature>
<protein>
    <submittedName>
        <fullName evidence="2">Uncharacterized protein</fullName>
    </submittedName>
</protein>
<dbReference type="EMBL" id="CAJNJA010011071">
    <property type="protein sequence ID" value="CAE7266135.1"/>
    <property type="molecule type" value="Genomic_DNA"/>
</dbReference>
<feature type="transmembrane region" description="Helical" evidence="1">
    <location>
        <begin position="20"/>
        <end position="42"/>
    </location>
</feature>
<feature type="transmembrane region" description="Helical" evidence="1">
    <location>
        <begin position="428"/>
        <end position="447"/>
    </location>
</feature>
<proteinExistence type="predicted"/>
<reference evidence="2" key="1">
    <citation type="submission" date="2021-02" db="EMBL/GenBank/DDBJ databases">
        <authorList>
            <person name="Dougan E. K."/>
            <person name="Rhodes N."/>
            <person name="Thang M."/>
            <person name="Chan C."/>
        </authorList>
    </citation>
    <scope>NUCLEOTIDE SEQUENCE</scope>
</reference>
<feature type="non-terminal residue" evidence="2">
    <location>
        <position position="497"/>
    </location>
</feature>
<organism evidence="2 3">
    <name type="scientific">Symbiodinium necroappetens</name>
    <dbReference type="NCBI Taxonomy" id="1628268"/>
    <lineage>
        <taxon>Eukaryota</taxon>
        <taxon>Sar</taxon>
        <taxon>Alveolata</taxon>
        <taxon>Dinophyceae</taxon>
        <taxon>Suessiales</taxon>
        <taxon>Symbiodiniaceae</taxon>
        <taxon>Symbiodinium</taxon>
    </lineage>
</organism>
<keyword evidence="1" id="KW-0472">Membrane</keyword>
<keyword evidence="1" id="KW-0812">Transmembrane</keyword>
<feature type="transmembrane region" description="Helical" evidence="1">
    <location>
        <begin position="367"/>
        <end position="388"/>
    </location>
</feature>
<feature type="transmembrane region" description="Helical" evidence="1">
    <location>
        <begin position="400"/>
        <end position="422"/>
    </location>
</feature>
<evidence type="ECO:0000313" key="2">
    <source>
        <dbReference type="EMBL" id="CAE7266135.1"/>
    </source>
</evidence>
<dbReference type="AlphaFoldDB" id="A0A812MTX8"/>
<keyword evidence="1" id="KW-1133">Transmembrane helix</keyword>
<keyword evidence="3" id="KW-1185">Reference proteome</keyword>
<dbReference type="Proteomes" id="UP000601435">
    <property type="component" value="Unassembled WGS sequence"/>
</dbReference>
<evidence type="ECO:0000313" key="3">
    <source>
        <dbReference type="Proteomes" id="UP000601435"/>
    </source>
</evidence>
<feature type="transmembrane region" description="Helical" evidence="1">
    <location>
        <begin position="62"/>
        <end position="79"/>
    </location>
</feature>